<dbReference type="eggNOG" id="COG1366">
    <property type="taxonomic scope" value="Bacteria"/>
</dbReference>
<dbReference type="STRING" id="1385513.N780_06700"/>
<organism evidence="6 7">
    <name type="scientific">Pontibacillus chungwhensis BH030062</name>
    <dbReference type="NCBI Taxonomy" id="1385513"/>
    <lineage>
        <taxon>Bacteria</taxon>
        <taxon>Bacillati</taxon>
        <taxon>Bacillota</taxon>
        <taxon>Bacilli</taxon>
        <taxon>Bacillales</taxon>
        <taxon>Bacillaceae</taxon>
        <taxon>Pontibacillus</taxon>
    </lineage>
</organism>
<accession>A0A0A2UP62</accession>
<dbReference type="GO" id="GO:0043856">
    <property type="term" value="F:anti-sigma factor antagonist activity"/>
    <property type="evidence" value="ECO:0007669"/>
    <property type="project" value="InterPro"/>
</dbReference>
<dbReference type="PANTHER" id="PTHR33495:SF9">
    <property type="entry name" value="ANTI-SIGMA-B FACTOR ANTAGONIST"/>
    <property type="match status" value="1"/>
</dbReference>
<dbReference type="AlphaFoldDB" id="A0A0A2UP62"/>
<comment type="function">
    <text evidence="3">Positive regulator of sigma-B activity. Non-phosphorylated RsbV binds to RsbW, preventing its association with sigma-B. When phosphorylated, releases RsbW, which is then free to complex with and inactivate sigma-B.</text>
</comment>
<evidence type="ECO:0000256" key="2">
    <source>
        <dbReference type="ARBA" id="ARBA00022553"/>
    </source>
</evidence>
<dbReference type="InterPro" id="IPR036513">
    <property type="entry name" value="STAS_dom_sf"/>
</dbReference>
<dbReference type="Pfam" id="PF01740">
    <property type="entry name" value="STAS"/>
    <property type="match status" value="1"/>
</dbReference>
<reference evidence="6 7" key="1">
    <citation type="submission" date="2013-08" db="EMBL/GenBank/DDBJ databases">
        <title>Genome of Pontibacillus chungwhensis.</title>
        <authorList>
            <person name="Wang Q."/>
            <person name="Wang G."/>
        </authorList>
    </citation>
    <scope>NUCLEOTIDE SEQUENCE [LARGE SCALE GENOMIC DNA]</scope>
    <source>
        <strain evidence="6 7">BH030062</strain>
    </source>
</reference>
<dbReference type="InterPro" id="IPR002645">
    <property type="entry name" value="STAS_dom"/>
</dbReference>
<sequence length="111" mass="12320">MNLNINVDDNEKLKTVTLSGEIDAYTAPKLKETLLPLTQEDQAVVKVDLEGVSYMDSTGLGVFISALKSTKEYDSQLTLVKMNDRVYRLFEITGLTEIIDIETDSTVRGGM</sequence>
<feature type="domain" description="STAS" evidence="5">
    <location>
        <begin position="3"/>
        <end position="111"/>
    </location>
</feature>
<evidence type="ECO:0000259" key="5">
    <source>
        <dbReference type="PROSITE" id="PS50801"/>
    </source>
</evidence>
<evidence type="ECO:0000256" key="1">
    <source>
        <dbReference type="ARBA" id="ARBA00009013"/>
    </source>
</evidence>
<dbReference type="SUPFAM" id="SSF52091">
    <property type="entry name" value="SpoIIaa-like"/>
    <property type="match status" value="1"/>
</dbReference>
<evidence type="ECO:0000256" key="4">
    <source>
        <dbReference type="RuleBase" id="RU003749"/>
    </source>
</evidence>
<dbReference type="RefSeq" id="WP_036786611.1">
    <property type="nucleotide sequence ID" value="NZ_AVBG01000016.1"/>
</dbReference>
<dbReference type="Gene3D" id="3.30.750.24">
    <property type="entry name" value="STAS domain"/>
    <property type="match status" value="1"/>
</dbReference>
<dbReference type="PANTHER" id="PTHR33495">
    <property type="entry name" value="ANTI-SIGMA FACTOR ANTAGONIST TM_1081-RELATED-RELATED"/>
    <property type="match status" value="1"/>
</dbReference>
<dbReference type="NCBIfam" id="TIGR00377">
    <property type="entry name" value="ant_ant_sig"/>
    <property type="match status" value="1"/>
</dbReference>
<comment type="similarity">
    <text evidence="1 4">Belongs to the anti-sigma-factor antagonist family.</text>
</comment>
<dbReference type="Proteomes" id="UP000030153">
    <property type="component" value="Unassembled WGS sequence"/>
</dbReference>
<keyword evidence="2" id="KW-0597">Phosphoprotein</keyword>
<name>A0A0A2UP62_9BACI</name>
<gene>
    <name evidence="6" type="ORF">N780_06700</name>
</gene>
<dbReference type="EMBL" id="AVBG01000016">
    <property type="protein sequence ID" value="KGP90077.1"/>
    <property type="molecule type" value="Genomic_DNA"/>
</dbReference>
<keyword evidence="7" id="KW-1185">Reference proteome</keyword>
<evidence type="ECO:0000313" key="6">
    <source>
        <dbReference type="EMBL" id="KGP90077.1"/>
    </source>
</evidence>
<evidence type="ECO:0000256" key="3">
    <source>
        <dbReference type="ARBA" id="ARBA00024670"/>
    </source>
</evidence>
<proteinExistence type="inferred from homology"/>
<dbReference type="PROSITE" id="PS50801">
    <property type="entry name" value="STAS"/>
    <property type="match status" value="1"/>
</dbReference>
<comment type="caution">
    <text evidence="6">The sequence shown here is derived from an EMBL/GenBank/DDBJ whole genome shotgun (WGS) entry which is preliminary data.</text>
</comment>
<dbReference type="InterPro" id="IPR003658">
    <property type="entry name" value="Anti-sigma_ant"/>
</dbReference>
<dbReference type="CDD" id="cd07043">
    <property type="entry name" value="STAS_anti-anti-sigma_factors"/>
    <property type="match status" value="1"/>
</dbReference>
<evidence type="ECO:0000313" key="7">
    <source>
        <dbReference type="Proteomes" id="UP000030153"/>
    </source>
</evidence>
<protein>
    <recommendedName>
        <fullName evidence="4">Anti-sigma factor antagonist</fullName>
    </recommendedName>
</protein>
<dbReference type="OrthoDB" id="9793697at2"/>